<dbReference type="InterPro" id="IPR003594">
    <property type="entry name" value="HATPase_dom"/>
</dbReference>
<dbReference type="Gene3D" id="1.20.5.1930">
    <property type="match status" value="1"/>
</dbReference>
<dbReference type="Gene3D" id="3.30.565.10">
    <property type="entry name" value="Histidine kinase-like ATPase, C-terminal domain"/>
    <property type="match status" value="1"/>
</dbReference>
<keyword evidence="7" id="KW-1185">Reference proteome</keyword>
<feature type="transmembrane region" description="Helical" evidence="4">
    <location>
        <begin position="191"/>
        <end position="213"/>
    </location>
</feature>
<dbReference type="InterPro" id="IPR007891">
    <property type="entry name" value="CHASE3"/>
</dbReference>
<dbReference type="Pfam" id="PF05227">
    <property type="entry name" value="CHASE3"/>
    <property type="match status" value="1"/>
</dbReference>
<keyword evidence="3" id="KW-0902">Two-component regulatory system</keyword>
<evidence type="ECO:0000256" key="1">
    <source>
        <dbReference type="ARBA" id="ARBA00022679"/>
    </source>
</evidence>
<feature type="domain" description="Histidine kinase" evidence="5">
    <location>
        <begin position="369"/>
        <end position="459"/>
    </location>
</feature>
<evidence type="ECO:0000256" key="2">
    <source>
        <dbReference type="ARBA" id="ARBA00022777"/>
    </source>
</evidence>
<keyword evidence="4" id="KW-1133">Transmembrane helix</keyword>
<keyword evidence="2" id="KW-0418">Kinase</keyword>
<evidence type="ECO:0000256" key="3">
    <source>
        <dbReference type="ARBA" id="ARBA00023012"/>
    </source>
</evidence>
<evidence type="ECO:0000256" key="4">
    <source>
        <dbReference type="SAM" id="Phobius"/>
    </source>
</evidence>
<name>A0ABW0MPP3_9BURK</name>
<evidence type="ECO:0000259" key="5">
    <source>
        <dbReference type="PROSITE" id="PS50109"/>
    </source>
</evidence>
<dbReference type="Pfam" id="PF02518">
    <property type="entry name" value="HATPase_c"/>
    <property type="match status" value="1"/>
</dbReference>
<gene>
    <name evidence="6" type="ORF">ACFPQ5_11960</name>
</gene>
<dbReference type="SUPFAM" id="SSF55874">
    <property type="entry name" value="ATPase domain of HSP90 chaperone/DNA topoisomerase II/histidine kinase"/>
    <property type="match status" value="1"/>
</dbReference>
<protein>
    <submittedName>
        <fullName evidence="6">CHASE3 domain-containing protein</fullName>
    </submittedName>
</protein>
<evidence type="ECO:0000313" key="6">
    <source>
        <dbReference type="EMBL" id="MFC5478913.1"/>
    </source>
</evidence>
<reference evidence="7" key="1">
    <citation type="journal article" date="2019" name="Int. J. Syst. Evol. Microbiol.">
        <title>The Global Catalogue of Microorganisms (GCM) 10K type strain sequencing project: providing services to taxonomists for standard genome sequencing and annotation.</title>
        <authorList>
            <consortium name="The Broad Institute Genomics Platform"/>
            <consortium name="The Broad Institute Genome Sequencing Center for Infectious Disease"/>
            <person name="Wu L."/>
            <person name="Ma J."/>
        </authorList>
    </citation>
    <scope>NUCLEOTIDE SEQUENCE [LARGE SCALE GENOMIC DNA]</scope>
    <source>
        <strain evidence="7">CCUG 43111</strain>
    </source>
</reference>
<dbReference type="InterPro" id="IPR050482">
    <property type="entry name" value="Sensor_HK_TwoCompSys"/>
</dbReference>
<dbReference type="PANTHER" id="PTHR24421:SF59">
    <property type="entry name" value="OXYGEN SENSOR HISTIDINE KINASE NREB"/>
    <property type="match status" value="1"/>
</dbReference>
<dbReference type="PANTHER" id="PTHR24421">
    <property type="entry name" value="NITRATE/NITRITE SENSOR PROTEIN NARX-RELATED"/>
    <property type="match status" value="1"/>
</dbReference>
<dbReference type="EMBL" id="JBHSMR010000013">
    <property type="protein sequence ID" value="MFC5478913.1"/>
    <property type="molecule type" value="Genomic_DNA"/>
</dbReference>
<dbReference type="InterPro" id="IPR036890">
    <property type="entry name" value="HATPase_C_sf"/>
</dbReference>
<evidence type="ECO:0000313" key="7">
    <source>
        <dbReference type="Proteomes" id="UP001596101"/>
    </source>
</evidence>
<dbReference type="InterPro" id="IPR005467">
    <property type="entry name" value="His_kinase_dom"/>
</dbReference>
<sequence length="489" mass="53192">MYFSTDPLPKHTRSLPLYKTLLCFACVAILLVNGIFLLRNLDGLKAANSLQDQTTKVTDELQHLNLLVTDAESNLRGYFLSDSPSYLGSVQGAPVQIDQQLRKLSVLLADNPSQQKNLAQLRTLVERQLRMMNEALTIYRDGGLKEILTITGAPSEGDSDEIRLQVVIMLSEQNELLNARSAAFYGQYRHAVILGMGINAAAIVVLLLFYQLVQRSFTARARAEHALQLANEQLESTVARRTEQLSVLSRHLIHVSEEEKSKLARELHDEMGANLTAIGLDLASLSEQLRASRPDLAPMLARARATLVDTVQLKRRIVEDLRPSLLDNLGLAAALQSYCEDYARVTGLDCDVLIDGEVDSAGPMHAIALFRIVQESLNNIAKYAQARSVIVHLAREDDALALEVTDDGIGIAPDALTRSKSHGLLGMRERALLLGGKLDVEAGVNGVGTCVRARIPAPAAATAHIALMPPSPSPVLPAVGNDDLGRFAA</sequence>
<keyword evidence="4" id="KW-0472">Membrane</keyword>
<feature type="transmembrane region" description="Helical" evidence="4">
    <location>
        <begin position="17"/>
        <end position="38"/>
    </location>
</feature>
<keyword evidence="1" id="KW-0808">Transferase</keyword>
<organism evidence="6 7">
    <name type="scientific">Massilia suwonensis</name>
    <dbReference type="NCBI Taxonomy" id="648895"/>
    <lineage>
        <taxon>Bacteria</taxon>
        <taxon>Pseudomonadati</taxon>
        <taxon>Pseudomonadota</taxon>
        <taxon>Betaproteobacteria</taxon>
        <taxon>Burkholderiales</taxon>
        <taxon>Oxalobacteraceae</taxon>
        <taxon>Telluria group</taxon>
        <taxon>Massilia</taxon>
    </lineage>
</organism>
<dbReference type="PROSITE" id="PS50109">
    <property type="entry name" value="HIS_KIN"/>
    <property type="match status" value="1"/>
</dbReference>
<dbReference type="SMART" id="SM00387">
    <property type="entry name" value="HATPase_c"/>
    <property type="match status" value="1"/>
</dbReference>
<dbReference type="Pfam" id="PF07730">
    <property type="entry name" value="HisKA_3"/>
    <property type="match status" value="1"/>
</dbReference>
<dbReference type="InterPro" id="IPR011712">
    <property type="entry name" value="Sig_transdc_His_kin_sub3_dim/P"/>
</dbReference>
<keyword evidence="4" id="KW-0812">Transmembrane</keyword>
<accession>A0ABW0MPP3</accession>
<dbReference type="Proteomes" id="UP001596101">
    <property type="component" value="Unassembled WGS sequence"/>
</dbReference>
<proteinExistence type="predicted"/>
<dbReference type="CDD" id="cd16917">
    <property type="entry name" value="HATPase_UhpB-NarQ-NarX-like"/>
    <property type="match status" value="1"/>
</dbReference>
<comment type="caution">
    <text evidence="6">The sequence shown here is derived from an EMBL/GenBank/DDBJ whole genome shotgun (WGS) entry which is preliminary data.</text>
</comment>
<dbReference type="RefSeq" id="WP_379755473.1">
    <property type="nucleotide sequence ID" value="NZ_JBHSMR010000013.1"/>
</dbReference>
<dbReference type="CDD" id="cd19410">
    <property type="entry name" value="HK9-like_sensor"/>
    <property type="match status" value="1"/>
</dbReference>